<dbReference type="EMBL" id="JABBWK010000025">
    <property type="protein sequence ID" value="KAG1900820.1"/>
    <property type="molecule type" value="Genomic_DNA"/>
</dbReference>
<evidence type="ECO:0000313" key="2">
    <source>
        <dbReference type="Proteomes" id="UP001195769"/>
    </source>
</evidence>
<keyword evidence="2" id="KW-1185">Reference proteome</keyword>
<proteinExistence type="predicted"/>
<comment type="caution">
    <text evidence="1">The sequence shown here is derived from an EMBL/GenBank/DDBJ whole genome shotgun (WGS) entry which is preliminary data.</text>
</comment>
<reference evidence="1" key="1">
    <citation type="journal article" date="2020" name="New Phytol.">
        <title>Comparative genomics reveals dynamic genome evolution in host specialist ectomycorrhizal fungi.</title>
        <authorList>
            <person name="Lofgren L.A."/>
            <person name="Nguyen N.H."/>
            <person name="Vilgalys R."/>
            <person name="Ruytinx J."/>
            <person name="Liao H.L."/>
            <person name="Branco S."/>
            <person name="Kuo A."/>
            <person name="LaButti K."/>
            <person name="Lipzen A."/>
            <person name="Andreopoulos W."/>
            <person name="Pangilinan J."/>
            <person name="Riley R."/>
            <person name="Hundley H."/>
            <person name="Na H."/>
            <person name="Barry K."/>
            <person name="Grigoriev I.V."/>
            <person name="Stajich J.E."/>
            <person name="Kennedy P.G."/>
        </authorList>
    </citation>
    <scope>NUCLEOTIDE SEQUENCE</scope>
    <source>
        <strain evidence="1">FC203</strain>
    </source>
</reference>
<protein>
    <submittedName>
        <fullName evidence="1">Uncharacterized protein</fullName>
    </submittedName>
</protein>
<dbReference type="Proteomes" id="UP001195769">
    <property type="component" value="Unassembled WGS sequence"/>
</dbReference>
<gene>
    <name evidence="1" type="ORF">F5891DRAFT_1032012</name>
</gene>
<sequence>MGDADKITITSISEDEPLVGRRELWSYYREFRSICIDPCQAGPSLPEGEHHIRIGWKEVSHGCTEDIQASSLELCISLLTHRCTVRLTASSISFLQNTPLGLSQATTSTMSMKKMWGMIGIRTENFES</sequence>
<dbReference type="RefSeq" id="XP_041226396.1">
    <property type="nucleotide sequence ID" value="XM_041361644.1"/>
</dbReference>
<name>A0AAD4E6U5_9AGAM</name>
<dbReference type="AlphaFoldDB" id="A0AAD4E6U5"/>
<evidence type="ECO:0000313" key="1">
    <source>
        <dbReference type="EMBL" id="KAG1900820.1"/>
    </source>
</evidence>
<accession>A0AAD4E6U5</accession>
<dbReference type="GeneID" id="64655942"/>
<feature type="non-terminal residue" evidence="1">
    <location>
        <position position="128"/>
    </location>
</feature>
<organism evidence="1 2">
    <name type="scientific">Suillus fuscotomentosus</name>
    <dbReference type="NCBI Taxonomy" id="1912939"/>
    <lineage>
        <taxon>Eukaryota</taxon>
        <taxon>Fungi</taxon>
        <taxon>Dikarya</taxon>
        <taxon>Basidiomycota</taxon>
        <taxon>Agaricomycotina</taxon>
        <taxon>Agaricomycetes</taxon>
        <taxon>Agaricomycetidae</taxon>
        <taxon>Boletales</taxon>
        <taxon>Suillineae</taxon>
        <taxon>Suillaceae</taxon>
        <taxon>Suillus</taxon>
    </lineage>
</organism>